<evidence type="ECO:0000259" key="1">
    <source>
        <dbReference type="PROSITE" id="PS51747"/>
    </source>
</evidence>
<keyword evidence="3" id="KW-1185">Reference proteome</keyword>
<dbReference type="Pfam" id="PF00383">
    <property type="entry name" value="dCMP_cyt_deam_1"/>
    <property type="match status" value="1"/>
</dbReference>
<dbReference type="AlphaFoldDB" id="A1A0G6"/>
<dbReference type="KEGG" id="bad:BAD_0418"/>
<accession>A1A0G6</accession>
<protein>
    <submittedName>
        <fullName evidence="2">Riboflavin biosynthesis protein RibD</fullName>
    </submittedName>
</protein>
<dbReference type="Gene3D" id="3.40.140.10">
    <property type="entry name" value="Cytidine Deaminase, domain 2"/>
    <property type="match status" value="1"/>
</dbReference>
<dbReference type="EMBL" id="AP009256">
    <property type="protein sequence ID" value="BAF39199.1"/>
    <property type="molecule type" value="Genomic_DNA"/>
</dbReference>
<feature type="domain" description="CMP/dCMP-type deaminase" evidence="1">
    <location>
        <begin position="43"/>
        <end position="168"/>
    </location>
</feature>
<dbReference type="CDD" id="cd01284">
    <property type="entry name" value="Riboflavin_deaminase-reductase"/>
    <property type="match status" value="1"/>
</dbReference>
<evidence type="ECO:0000313" key="3">
    <source>
        <dbReference type="Proteomes" id="UP000008702"/>
    </source>
</evidence>
<gene>
    <name evidence="2" type="primary">ribD</name>
    <name evidence="2" type="ordered locus">BAD_0418</name>
</gene>
<dbReference type="HOGENOM" id="CLU_867828_0_0_11"/>
<dbReference type="Proteomes" id="UP000008702">
    <property type="component" value="Chromosome"/>
</dbReference>
<sequence length="317" mass="34797">MAARRTAGRTCPFPDRSRRLRDVRCNVCGLDWCNMLGVMEDMLQYRESMAQALELARKGAGWVDPNPLVGAVVVRDGEVLATGYHDRYRGPHAERMAFDYADAHGIDLTGATVIDTLEPCCHVGSQPACTALILAHGIARVVVGSVDPNPIVAGKGLRILEEAGVEVVRDVMREECDAINRHFFHYITTGKPYIVDGRRRAGESDSEYAVRRRELYATYAAVLAGTESDVPDESFAHFNGPVQAVGADEVVIGGHRPLLLEAGALACTDPDEWLSELGKRKIDSLIVESDEAFERLSMALPKRLKRHSCVVGRVSRL</sequence>
<dbReference type="GO" id="GO:0008835">
    <property type="term" value="F:diaminohydroxyphosphoribosylaminopyrimidine deaminase activity"/>
    <property type="evidence" value="ECO:0007669"/>
    <property type="project" value="TreeGrafter"/>
</dbReference>
<proteinExistence type="predicted"/>
<dbReference type="InterPro" id="IPR016193">
    <property type="entry name" value="Cytidine_deaminase-like"/>
</dbReference>
<dbReference type="STRING" id="367928.BAD_0418"/>
<reference evidence="2 3" key="1">
    <citation type="submission" date="2006-12" db="EMBL/GenBank/DDBJ databases">
        <title>Bifidobacterium adolescentis complete genome sequence.</title>
        <authorList>
            <person name="Suzuki T."/>
            <person name="Tsuda Y."/>
            <person name="Kanou N."/>
            <person name="Inoue T."/>
            <person name="Kumazaki K."/>
            <person name="Nagano S."/>
            <person name="Hirai S."/>
            <person name="Tanaka K."/>
            <person name="Watanabe K."/>
        </authorList>
    </citation>
    <scope>NUCLEOTIDE SEQUENCE [LARGE SCALE GENOMIC DNA]</scope>
    <source>
        <strain evidence="3">ATCC 15703 / DSM 20083 / NCTC 11814 / E194a</strain>
    </source>
</reference>
<dbReference type="PaxDb" id="1680-BADO_0423"/>
<organism evidence="2 3">
    <name type="scientific">Bifidobacterium adolescentis (strain ATCC 15703 / DSM 20083 / NCTC 11814 / E194a)</name>
    <dbReference type="NCBI Taxonomy" id="367928"/>
    <lineage>
        <taxon>Bacteria</taxon>
        <taxon>Bacillati</taxon>
        <taxon>Actinomycetota</taxon>
        <taxon>Actinomycetes</taxon>
        <taxon>Bifidobacteriales</taxon>
        <taxon>Bifidobacteriaceae</taxon>
        <taxon>Bifidobacterium</taxon>
    </lineage>
</organism>
<name>A1A0G6_BIFAA</name>
<evidence type="ECO:0000313" key="2">
    <source>
        <dbReference type="EMBL" id="BAF39199.1"/>
    </source>
</evidence>
<dbReference type="InterPro" id="IPR002125">
    <property type="entry name" value="CMP_dCMP_dom"/>
</dbReference>
<dbReference type="PANTHER" id="PTHR11079">
    <property type="entry name" value="CYTOSINE DEAMINASE FAMILY MEMBER"/>
    <property type="match status" value="1"/>
</dbReference>
<dbReference type="SUPFAM" id="SSF53927">
    <property type="entry name" value="Cytidine deaminase-like"/>
    <property type="match status" value="1"/>
</dbReference>
<dbReference type="PROSITE" id="PS51747">
    <property type="entry name" value="CYT_DCMP_DEAMINASES_2"/>
    <property type="match status" value="1"/>
</dbReference>
<dbReference type="PANTHER" id="PTHR11079:SF162">
    <property type="entry name" value="RIBOFLAVIN BIOSYNTHESIS PROTEIN PYRD, CHLOROPLASTIC"/>
    <property type="match status" value="1"/>
</dbReference>